<dbReference type="Proteomes" id="UP000095283">
    <property type="component" value="Unplaced"/>
</dbReference>
<sequence>MHVCCALLSSGLLPQRSPELWAFASALS</sequence>
<dbReference type="AlphaFoldDB" id="A0A1I7WHF7"/>
<dbReference type="WBParaSite" id="Hba_04411">
    <property type="protein sequence ID" value="Hba_04411"/>
    <property type="gene ID" value="Hba_04411"/>
</dbReference>
<keyword evidence="1" id="KW-1185">Reference proteome</keyword>
<organism evidence="1 2">
    <name type="scientific">Heterorhabditis bacteriophora</name>
    <name type="common">Entomopathogenic nematode worm</name>
    <dbReference type="NCBI Taxonomy" id="37862"/>
    <lineage>
        <taxon>Eukaryota</taxon>
        <taxon>Metazoa</taxon>
        <taxon>Ecdysozoa</taxon>
        <taxon>Nematoda</taxon>
        <taxon>Chromadorea</taxon>
        <taxon>Rhabditida</taxon>
        <taxon>Rhabditina</taxon>
        <taxon>Rhabditomorpha</taxon>
        <taxon>Strongyloidea</taxon>
        <taxon>Heterorhabditidae</taxon>
        <taxon>Heterorhabditis</taxon>
    </lineage>
</organism>
<protein>
    <submittedName>
        <fullName evidence="2">Uncharacterized protein</fullName>
    </submittedName>
</protein>
<evidence type="ECO:0000313" key="1">
    <source>
        <dbReference type="Proteomes" id="UP000095283"/>
    </source>
</evidence>
<reference evidence="2" key="1">
    <citation type="submission" date="2016-11" db="UniProtKB">
        <authorList>
            <consortium name="WormBaseParasite"/>
        </authorList>
    </citation>
    <scope>IDENTIFICATION</scope>
</reference>
<name>A0A1I7WHF7_HETBA</name>
<evidence type="ECO:0000313" key="2">
    <source>
        <dbReference type="WBParaSite" id="Hba_04411"/>
    </source>
</evidence>
<accession>A0A1I7WHF7</accession>
<proteinExistence type="predicted"/>